<dbReference type="OrthoDB" id="129242at2"/>
<dbReference type="AlphaFoldDB" id="A0A1H7FK45"/>
<reference evidence="2" key="1">
    <citation type="submission" date="2016-10" db="EMBL/GenBank/DDBJ databases">
        <authorList>
            <person name="Varghese N."/>
            <person name="Submissions S."/>
        </authorList>
    </citation>
    <scope>NUCLEOTIDE SEQUENCE [LARGE SCALE GENOMIC DNA]</scope>
    <source>
        <strain evidence="2">DSM 16471</strain>
    </source>
</reference>
<organism evidence="1 2">
    <name type="scientific">Maribacter orientalis</name>
    <dbReference type="NCBI Taxonomy" id="228957"/>
    <lineage>
        <taxon>Bacteria</taxon>
        <taxon>Pseudomonadati</taxon>
        <taxon>Bacteroidota</taxon>
        <taxon>Flavobacteriia</taxon>
        <taxon>Flavobacteriales</taxon>
        <taxon>Flavobacteriaceae</taxon>
        <taxon>Maribacter</taxon>
    </lineage>
</organism>
<evidence type="ECO:0000313" key="1">
    <source>
        <dbReference type="EMBL" id="SEK26371.1"/>
    </source>
</evidence>
<dbReference type="STRING" id="228957.SAMN04488008_101164"/>
<sequence length="240" mass="26728">MDRRKSLQTLILGGAAAGTGLVFNSCRTENAETIDEAIIAGSDKYFGRTPEELERIEKINAEQLFNEHEMETIASLAIVILPPKEPHGGPIEAGVPDLVEFMGKDIPEMAPTLLGGLMWLDHKSNTEFGTEFKSATLEQKKQICDEICWHDIEIPLEKQPLEIQFFYMMRGLTVTGYYTSEVGIAELGYKGNSPNVWDGVPQDVLDQHGVAYDPAWIAKCVDQSQRNVIAEWDENGNLLT</sequence>
<accession>A0A1H7FK45</accession>
<dbReference type="Pfam" id="PF13618">
    <property type="entry name" value="Gluconate_2-dh3"/>
    <property type="match status" value="1"/>
</dbReference>
<dbReference type="EMBL" id="FNZN01000001">
    <property type="protein sequence ID" value="SEK26371.1"/>
    <property type="molecule type" value="Genomic_DNA"/>
</dbReference>
<proteinExistence type="predicted"/>
<dbReference type="InterPro" id="IPR027056">
    <property type="entry name" value="Gluconate_2DH_su3"/>
</dbReference>
<dbReference type="Proteomes" id="UP000198990">
    <property type="component" value="Unassembled WGS sequence"/>
</dbReference>
<name>A0A1H7FK45_9FLAO</name>
<gene>
    <name evidence="1" type="ORF">SAMN04488008_101164</name>
</gene>
<keyword evidence="2" id="KW-1185">Reference proteome</keyword>
<evidence type="ECO:0000313" key="2">
    <source>
        <dbReference type="Proteomes" id="UP000198990"/>
    </source>
</evidence>
<dbReference type="RefSeq" id="WP_091618787.1">
    <property type="nucleotide sequence ID" value="NZ_FNZN01000001.1"/>
</dbReference>
<protein>
    <submittedName>
        <fullName evidence="1">Gluconate 2-dehydrogenase subunit 3</fullName>
    </submittedName>
</protein>